<proteinExistence type="predicted"/>
<name>A0A8J2XVH6_9BACT</name>
<dbReference type="AlphaFoldDB" id="A0A8J2XVH6"/>
<evidence type="ECO:0000313" key="1">
    <source>
        <dbReference type="EMBL" id="GGB15720.1"/>
    </source>
</evidence>
<reference evidence="1" key="1">
    <citation type="journal article" date="2014" name="Int. J. Syst. Evol. Microbiol.">
        <title>Complete genome sequence of Corynebacterium casei LMG S-19264T (=DSM 44701T), isolated from a smear-ripened cheese.</title>
        <authorList>
            <consortium name="US DOE Joint Genome Institute (JGI-PGF)"/>
            <person name="Walter F."/>
            <person name="Albersmeier A."/>
            <person name="Kalinowski J."/>
            <person name="Ruckert C."/>
        </authorList>
    </citation>
    <scope>NUCLEOTIDE SEQUENCE</scope>
    <source>
        <strain evidence="1">CGMCC 1.15448</strain>
    </source>
</reference>
<gene>
    <name evidence="1" type="ORF">GCM10011511_44430</name>
</gene>
<dbReference type="Proteomes" id="UP000607559">
    <property type="component" value="Unassembled WGS sequence"/>
</dbReference>
<reference evidence="1" key="2">
    <citation type="submission" date="2020-09" db="EMBL/GenBank/DDBJ databases">
        <authorList>
            <person name="Sun Q."/>
            <person name="Zhou Y."/>
        </authorList>
    </citation>
    <scope>NUCLEOTIDE SEQUENCE</scope>
    <source>
        <strain evidence="1">CGMCC 1.15448</strain>
    </source>
</reference>
<keyword evidence="2" id="KW-1185">Reference proteome</keyword>
<organism evidence="1 2">
    <name type="scientific">Puia dinghuensis</name>
    <dbReference type="NCBI Taxonomy" id="1792502"/>
    <lineage>
        <taxon>Bacteria</taxon>
        <taxon>Pseudomonadati</taxon>
        <taxon>Bacteroidota</taxon>
        <taxon>Chitinophagia</taxon>
        <taxon>Chitinophagales</taxon>
        <taxon>Chitinophagaceae</taxon>
        <taxon>Puia</taxon>
    </lineage>
</organism>
<dbReference type="EMBL" id="BMJC01000005">
    <property type="protein sequence ID" value="GGB15720.1"/>
    <property type="molecule type" value="Genomic_DNA"/>
</dbReference>
<protein>
    <submittedName>
        <fullName evidence="1">Uncharacterized protein</fullName>
    </submittedName>
</protein>
<comment type="caution">
    <text evidence="1">The sequence shown here is derived from an EMBL/GenBank/DDBJ whole genome shotgun (WGS) entry which is preliminary data.</text>
</comment>
<evidence type="ECO:0000313" key="2">
    <source>
        <dbReference type="Proteomes" id="UP000607559"/>
    </source>
</evidence>
<accession>A0A8J2XVH6</accession>
<sequence length="110" mass="12613">MGDEGWGRKASMGWHFDLCGWRMPGKGCNSVEWGLRWERTGVVRGDWGLMWGWSGGSFGAVWLRGRGWAGFLQEDVEIAYKKIRRWAEGPSSDTLRKIKCQSLNQIYQTV</sequence>